<protein>
    <submittedName>
        <fullName evidence="2">Uncharacterized protein</fullName>
    </submittedName>
</protein>
<proteinExistence type="predicted"/>
<organism evidence="2">
    <name type="scientific">uncultured Nocardioides sp</name>
    <dbReference type="NCBI Taxonomy" id="198441"/>
    <lineage>
        <taxon>Bacteria</taxon>
        <taxon>Bacillati</taxon>
        <taxon>Actinomycetota</taxon>
        <taxon>Actinomycetes</taxon>
        <taxon>Propionibacteriales</taxon>
        <taxon>Nocardioidaceae</taxon>
        <taxon>Nocardioides</taxon>
        <taxon>environmental samples</taxon>
    </lineage>
</organism>
<name>A0A6J4NW55_9ACTN</name>
<dbReference type="AlphaFoldDB" id="A0A6J4NW55"/>
<feature type="non-terminal residue" evidence="2">
    <location>
        <position position="53"/>
    </location>
</feature>
<dbReference type="EMBL" id="CADCUN010000216">
    <property type="protein sequence ID" value="CAA9399623.1"/>
    <property type="molecule type" value="Genomic_DNA"/>
</dbReference>
<feature type="region of interest" description="Disordered" evidence="1">
    <location>
        <begin position="1"/>
        <end position="53"/>
    </location>
</feature>
<evidence type="ECO:0000256" key="1">
    <source>
        <dbReference type="SAM" id="MobiDB-lite"/>
    </source>
</evidence>
<feature type="non-terminal residue" evidence="2">
    <location>
        <position position="1"/>
    </location>
</feature>
<gene>
    <name evidence="2" type="ORF">AVDCRST_MAG60-2014</name>
</gene>
<reference evidence="2" key="1">
    <citation type="submission" date="2020-02" db="EMBL/GenBank/DDBJ databases">
        <authorList>
            <person name="Meier V. D."/>
        </authorList>
    </citation>
    <scope>NUCLEOTIDE SEQUENCE</scope>
    <source>
        <strain evidence="2">AVDCRST_MAG60</strain>
    </source>
</reference>
<evidence type="ECO:0000313" key="2">
    <source>
        <dbReference type="EMBL" id="CAA9399623.1"/>
    </source>
</evidence>
<sequence>WRTTPTQSAPASSTARRSADFPTAPPMSRGHALGRGALGHGRPEVPAPIGSPP</sequence>
<feature type="compositionally biased region" description="Low complexity" evidence="1">
    <location>
        <begin position="1"/>
        <end position="16"/>
    </location>
</feature>
<accession>A0A6J4NW55</accession>